<gene>
    <name evidence="1" type="ORF">WKI47_15825</name>
</gene>
<keyword evidence="2" id="KW-1185">Reference proteome</keyword>
<comment type="caution">
    <text evidence="1">The sequence shown here is derived from an EMBL/GenBank/DDBJ whole genome shotgun (WGS) entry which is preliminary data.</text>
</comment>
<evidence type="ECO:0000313" key="1">
    <source>
        <dbReference type="EMBL" id="MEJ8305377.1"/>
    </source>
</evidence>
<accession>A0ACC6PF17</accession>
<evidence type="ECO:0000313" key="2">
    <source>
        <dbReference type="Proteomes" id="UP001380953"/>
    </source>
</evidence>
<dbReference type="Proteomes" id="UP001380953">
    <property type="component" value="Unassembled WGS sequence"/>
</dbReference>
<proteinExistence type="predicted"/>
<dbReference type="EMBL" id="JBBKAR010000042">
    <property type="protein sequence ID" value="MEJ8305377.1"/>
    <property type="molecule type" value="Genomic_DNA"/>
</dbReference>
<reference evidence="1" key="1">
    <citation type="submission" date="2024-03" db="EMBL/GenBank/DDBJ databases">
        <title>Whole genome sequecning of epiphytes from Marcgravia umbellata leaves.</title>
        <authorList>
            <person name="Kumar G."/>
            <person name="Savka M.A."/>
        </authorList>
    </citation>
    <scope>NUCLEOTIDE SEQUENCE</scope>
    <source>
        <strain evidence="1">RIT_BL5</strain>
    </source>
</reference>
<organism evidence="1 2">
    <name type="scientific">Saccharibacillus sacchari</name>
    <dbReference type="NCBI Taxonomy" id="456493"/>
    <lineage>
        <taxon>Bacteria</taxon>
        <taxon>Bacillati</taxon>
        <taxon>Bacillota</taxon>
        <taxon>Bacilli</taxon>
        <taxon>Bacillales</taxon>
        <taxon>Paenibacillaceae</taxon>
        <taxon>Saccharibacillus</taxon>
    </lineage>
</organism>
<sequence length="444" mass="51492">MQISSPLRSAIKQNMRKRGYNFSALSEKSGIRRGSLSLIFVGGSSRQNPISFPHLKKITQALALPEDAFFELYIDECFLGGRPNRSRIEPFLERCIELGHPSCIEKVLHRLGGEPRYLPFLFEIAERKNKEETNSLTVRLYEYLLIHNGDRHSVETAICRYRLFLLRLNQDEENNSRVLNAFSPYRDNLPEEFKLEALTVMGGLCFNRMDAEELDTFANELIALCVRLFGTEDQAPCKPFNPERKLTRPAVVYYSQGYVMKQIALCEKGDFHEAEAYSQRYEDLSWLAGEDEDMRQTVADLKLFAHANRIGCRLLNGEIHVLPEYIELLGLHPHERVPGLIILLKAANLHRISIDEYLPRFPIDLHRLLDMQSNTYTKQIGRNRFARLLYQLSIYHFNRGRIEESLQAALQSWELSHQLNNHRMFRLLSSLTLMYSEQADPPDL</sequence>
<protein>
    <submittedName>
        <fullName evidence="1">Uncharacterized protein</fullName>
    </submittedName>
</protein>
<name>A0ACC6PF17_9BACL</name>